<feature type="domain" description="SD-repeat containing protein B" evidence="4">
    <location>
        <begin position="591"/>
        <end position="663"/>
    </location>
</feature>
<sequence>PTYSLTLVSGDVVAAIDFGNAEAGSIGGQKFEDVDGDGLHDAGERGLDGWTIELVDPATGTVIDTRVTASVDRDEDGTIDPETEAGLYSFDGLAPGNYEVREVVGEGYVQTYPSPPTYSLTLVSGDAVAAIDFGNVDYGSIHGQKFEDFNGDGVHDAGETGLDGWTIELVDPATGTVLDTQVTAGVDLDENGTIDPETETGLYTFEGLLPGSYEVREVLQAGWVQTLPNPSPYSIELAYGQDLAGQDFGNWAIPSEIHGQKWHDINGDGVRDVGDVGLNGWTIELVDPSDGSVVGTAVTAGVDLDEDGTIDPETEAGLYSFTGLSRGNYEVREVVQAGWVQAFPLIATGQLSFVQTLRDGQGDVDGLDGVWSVAVSPDGNHVYTASSSDDAVAVFSRDRATGELDFVQIFRDGQGGMDGLNGANSVTVSPDGNHVYTASNDDDAVAVFSRDGATGELNFVQILRDGQGGVDGLGGANSVTVSPDGNHVYAAGISDDAVAVFSRDGATGELSFVQTLRDGQGGVDGLDGVRSVTVSPDGKHVYAAGYSDDAVAVFSRDLVAGPYQVFLGPDEILTGLDFGNYQTAAISGQKFEDLNADGIRDVGEPGLDGWTIELVDPATGAVIDTQVTAAVDLDGSGTIDPETEAGLYSFDGLAPGSYEVREVFQPLWVQAAPAAGVHTVSLLSGQALEGFDFGNYYVPPPRVIFSSIQDGDQFSGSVLTYTVGFDQELDTANFDEADFALLTGDLNGAEQIDTWSYDPDTSTLILEYTDLPDGQYLLTLLSGDGGLENLLGWDLDGETETNTWPIPPSTSGDGAEGGDFLVNFEWDCTAIAFPGAMEAKQPLGSLIYDPMVVGLINQDGDTDSYTIDVDANQAITIVVDPDATLWPTIELLDPGSNSIGIATAFTPGDDAVLQTIATNGPGTYTVTIGG</sequence>
<reference evidence="5" key="1">
    <citation type="journal article" date="2015" name="Nature">
        <title>Complex archaea that bridge the gap between prokaryotes and eukaryotes.</title>
        <authorList>
            <person name="Spang A."/>
            <person name="Saw J.H."/>
            <person name="Jorgensen S.L."/>
            <person name="Zaremba-Niedzwiedzka K."/>
            <person name="Martijn J."/>
            <person name="Lind A.E."/>
            <person name="van Eijk R."/>
            <person name="Schleper C."/>
            <person name="Guy L."/>
            <person name="Ettema T.J."/>
        </authorList>
    </citation>
    <scope>NUCLEOTIDE SEQUENCE</scope>
</reference>
<evidence type="ECO:0000256" key="1">
    <source>
        <dbReference type="ARBA" id="ARBA00004613"/>
    </source>
</evidence>
<dbReference type="EMBL" id="LAZR01016490">
    <property type="protein sequence ID" value="KKM04276.1"/>
    <property type="molecule type" value="Genomic_DNA"/>
</dbReference>
<feature type="non-terminal residue" evidence="5">
    <location>
        <position position="1"/>
    </location>
</feature>
<dbReference type="Gene3D" id="2.60.40.10">
    <property type="entry name" value="Immunoglobulins"/>
    <property type="match status" value="4"/>
</dbReference>
<dbReference type="Gene3D" id="2.130.10.10">
    <property type="entry name" value="YVTN repeat-like/Quinoprotein amine dehydrogenase"/>
    <property type="match status" value="1"/>
</dbReference>
<dbReference type="AlphaFoldDB" id="A0A0F9JEP0"/>
<evidence type="ECO:0000256" key="2">
    <source>
        <dbReference type="ARBA" id="ARBA00022525"/>
    </source>
</evidence>
<name>A0A0F9JEP0_9ZZZZ</name>
<dbReference type="SMART" id="SM00320">
    <property type="entry name" value="WD40"/>
    <property type="match status" value="4"/>
</dbReference>
<gene>
    <name evidence="5" type="ORF">LCGC14_1765860</name>
</gene>
<dbReference type="PANTHER" id="PTHR23303">
    <property type="entry name" value="CARBOXYPEPTIDASE REGULATORY REGION-CONTAINING"/>
    <property type="match status" value="1"/>
</dbReference>
<comment type="caution">
    <text evidence="5">The sequence shown here is derived from an EMBL/GenBank/DDBJ whole genome shotgun (WGS) entry which is preliminary data.</text>
</comment>
<comment type="subcellular location">
    <subcellularLocation>
        <location evidence="1">Secreted</location>
    </subcellularLocation>
</comment>
<keyword evidence="3" id="KW-0732">Signal</keyword>
<feature type="domain" description="SD-repeat containing protein B" evidence="4">
    <location>
        <begin position="25"/>
        <end position="112"/>
    </location>
</feature>
<feature type="domain" description="SD-repeat containing protein B" evidence="4">
    <location>
        <begin position="262"/>
        <end position="341"/>
    </location>
</feature>
<dbReference type="Pfam" id="PF10282">
    <property type="entry name" value="Lactonase"/>
    <property type="match status" value="1"/>
</dbReference>
<evidence type="ECO:0000256" key="3">
    <source>
        <dbReference type="ARBA" id="ARBA00022729"/>
    </source>
</evidence>
<accession>A0A0F9JEP0</accession>
<evidence type="ECO:0000313" key="5">
    <source>
        <dbReference type="EMBL" id="KKM04276.1"/>
    </source>
</evidence>
<feature type="non-terminal residue" evidence="5">
    <location>
        <position position="930"/>
    </location>
</feature>
<dbReference type="InterPro" id="IPR033764">
    <property type="entry name" value="Sdr_B"/>
</dbReference>
<evidence type="ECO:0000259" key="4">
    <source>
        <dbReference type="Pfam" id="PF17210"/>
    </source>
</evidence>
<dbReference type="GO" id="GO:0005576">
    <property type="term" value="C:extracellular region"/>
    <property type="evidence" value="ECO:0007669"/>
    <property type="project" value="UniProtKB-SubCell"/>
</dbReference>
<organism evidence="5">
    <name type="scientific">marine sediment metagenome</name>
    <dbReference type="NCBI Taxonomy" id="412755"/>
    <lineage>
        <taxon>unclassified sequences</taxon>
        <taxon>metagenomes</taxon>
        <taxon>ecological metagenomes</taxon>
    </lineage>
</organism>
<keyword evidence="2" id="KW-0964">Secreted</keyword>
<protein>
    <recommendedName>
        <fullName evidence="4">SD-repeat containing protein B domain-containing protein</fullName>
    </recommendedName>
</protein>
<dbReference type="Gene3D" id="2.60.120.380">
    <property type="match status" value="1"/>
</dbReference>
<dbReference type="Pfam" id="PF17210">
    <property type="entry name" value="SdrD_B"/>
    <property type="match status" value="4"/>
</dbReference>
<dbReference type="PANTHER" id="PTHR23303:SF15">
    <property type="entry name" value="COLOSSIN-A"/>
    <property type="match status" value="1"/>
</dbReference>
<dbReference type="SUPFAM" id="SSF117074">
    <property type="entry name" value="Hypothetical protein PA1324"/>
    <property type="match status" value="4"/>
</dbReference>
<dbReference type="InterPro" id="IPR051417">
    <property type="entry name" value="SDr/BOS_complex"/>
</dbReference>
<dbReference type="InterPro" id="IPR001680">
    <property type="entry name" value="WD40_rpt"/>
</dbReference>
<dbReference type="InterPro" id="IPR015943">
    <property type="entry name" value="WD40/YVTN_repeat-like_dom_sf"/>
</dbReference>
<dbReference type="InterPro" id="IPR013783">
    <property type="entry name" value="Ig-like_fold"/>
</dbReference>
<dbReference type="InterPro" id="IPR019405">
    <property type="entry name" value="Lactonase_7-beta_prop"/>
</dbReference>
<feature type="domain" description="SD-repeat containing protein B" evidence="4">
    <location>
        <begin position="146"/>
        <end position="229"/>
    </location>
</feature>
<proteinExistence type="predicted"/>
<dbReference type="SUPFAM" id="SSF75011">
    <property type="entry name" value="3-carboxy-cis,cis-mucoante lactonizing enzyme"/>
    <property type="match status" value="1"/>
</dbReference>